<evidence type="ECO:0000313" key="2">
    <source>
        <dbReference type="Proteomes" id="UP001595593"/>
    </source>
</evidence>
<dbReference type="InterPro" id="IPR025515">
    <property type="entry name" value="DUF4403"/>
</dbReference>
<protein>
    <submittedName>
        <fullName evidence="1">DUF4403 family protein</fullName>
    </submittedName>
</protein>
<sequence length="488" mass="53344">MPAVKALLRRRWFGLLLLPVLVVGGGVGASAWLQGRDILLSAEPPRRATRVELPARESVMALRLRLPFDLLQNAAGRVLPAEFRQQGEGSGMRYDLAVRRAEPVVLEEVDGRLRATVDITVNGSAGLSGSLAGLLSLGVKNIDAAARVTADLGLSLDEGWCPAVEMVLDYRWTRKPRLEIIGGVWIGIEEQVRARVEEAMRTLPAQLRSAIPCDQVREAALELWQPQTIVVQLPAAPPLHIGITPEAIGLSELAVRPQDIRVVLALRARTTVSSDPPRPAPPRFLPPLRQVPDRGGRMRLSIPVRAGYDMIRDWLMTELGSRDLPFETPLGLVTLRIRDLFIYPSDPAIAVAVTFSAELPGFWPDTTGRVVFSGRPVLEGGGSRIRLEDLRFARNLDSALWSVVTLALEPQIRAALSDLAVYDLRDIMNEAVSELRRRLADPAFTGGLRVSLSEPTLRLERVAPENDALTVLGALEAGIDAEVTALPF</sequence>
<dbReference type="Proteomes" id="UP001595593">
    <property type="component" value="Unassembled WGS sequence"/>
</dbReference>
<evidence type="ECO:0000313" key="1">
    <source>
        <dbReference type="EMBL" id="MFC3127590.1"/>
    </source>
</evidence>
<name>A0ABV7G505_9PROT</name>
<organism evidence="1 2">
    <name type="scientific">Teichococcus globiformis</name>
    <dbReference type="NCBI Taxonomy" id="2307229"/>
    <lineage>
        <taxon>Bacteria</taxon>
        <taxon>Pseudomonadati</taxon>
        <taxon>Pseudomonadota</taxon>
        <taxon>Alphaproteobacteria</taxon>
        <taxon>Acetobacterales</taxon>
        <taxon>Roseomonadaceae</taxon>
        <taxon>Roseomonas</taxon>
    </lineage>
</organism>
<keyword evidence="2" id="KW-1185">Reference proteome</keyword>
<accession>A0ABV7G505</accession>
<gene>
    <name evidence="1" type="ORF">ACFOD4_21205</name>
</gene>
<proteinExistence type="predicted"/>
<dbReference type="Pfam" id="PF14356">
    <property type="entry name" value="DUF4403"/>
    <property type="match status" value="1"/>
</dbReference>
<comment type="caution">
    <text evidence="1">The sequence shown here is derived from an EMBL/GenBank/DDBJ whole genome shotgun (WGS) entry which is preliminary data.</text>
</comment>
<reference evidence="2" key="1">
    <citation type="journal article" date="2019" name="Int. J. Syst. Evol. Microbiol.">
        <title>The Global Catalogue of Microorganisms (GCM) 10K type strain sequencing project: providing services to taxonomists for standard genome sequencing and annotation.</title>
        <authorList>
            <consortium name="The Broad Institute Genomics Platform"/>
            <consortium name="The Broad Institute Genome Sequencing Center for Infectious Disease"/>
            <person name="Wu L."/>
            <person name="Ma J."/>
        </authorList>
    </citation>
    <scope>NUCLEOTIDE SEQUENCE [LARGE SCALE GENOMIC DNA]</scope>
    <source>
        <strain evidence="2">KCTC 52094</strain>
    </source>
</reference>
<dbReference type="EMBL" id="JBHRTN010000029">
    <property type="protein sequence ID" value="MFC3127590.1"/>
    <property type="molecule type" value="Genomic_DNA"/>
</dbReference>
<dbReference type="RefSeq" id="WP_379599707.1">
    <property type="nucleotide sequence ID" value="NZ_JBHRTN010000029.1"/>
</dbReference>